<gene>
    <name evidence="1" type="ORF">MNBD_NITROSPINAE05-1092</name>
</gene>
<accession>A0A3B1CSA2</accession>
<name>A0A3B1CSA2_9ZZZZ</name>
<dbReference type="EMBL" id="UOGG01000081">
    <property type="protein sequence ID" value="VAX29371.1"/>
    <property type="molecule type" value="Genomic_DNA"/>
</dbReference>
<proteinExistence type="predicted"/>
<protein>
    <submittedName>
        <fullName evidence="1">Uncharacterized protein</fullName>
    </submittedName>
</protein>
<dbReference type="AlphaFoldDB" id="A0A3B1CSA2"/>
<organism evidence="1">
    <name type="scientific">hydrothermal vent metagenome</name>
    <dbReference type="NCBI Taxonomy" id="652676"/>
    <lineage>
        <taxon>unclassified sequences</taxon>
        <taxon>metagenomes</taxon>
        <taxon>ecological metagenomes</taxon>
    </lineage>
</organism>
<evidence type="ECO:0000313" key="1">
    <source>
        <dbReference type="EMBL" id="VAX29371.1"/>
    </source>
</evidence>
<reference evidence="1" key="1">
    <citation type="submission" date="2018-06" db="EMBL/GenBank/DDBJ databases">
        <authorList>
            <person name="Zhirakovskaya E."/>
        </authorList>
    </citation>
    <scope>NUCLEOTIDE SEQUENCE</scope>
</reference>
<sequence>MAIFFLPVILADTAGVMGLRYPVRWWRRTQETPALAGGIYCRMNKVKNPLEINLYPPDVQVEGAFDSGRITETKPIGFSHEGLRVPHLGLLFYWALSHPERLRQDRASPS</sequence>